<sequence>MTDETIKVRFRHPLDGTALELVLPASATFGEVLKMLCRNGFIQEKPAGYGFIIDQHLCALNKSLISYVPPETKDVVDIEINGMLTIMT</sequence>
<comment type="caution">
    <text evidence="1">The sequence shown here is derived from an EMBL/GenBank/DDBJ whole genome shotgun (WGS) entry which is preliminary data.</text>
</comment>
<dbReference type="AlphaFoldDB" id="A0A644VYV5"/>
<gene>
    <name evidence="1" type="ORF">SDC9_42730</name>
</gene>
<protein>
    <submittedName>
        <fullName evidence="1">Uncharacterized protein</fullName>
    </submittedName>
</protein>
<evidence type="ECO:0000313" key="1">
    <source>
        <dbReference type="EMBL" id="MPL96548.1"/>
    </source>
</evidence>
<dbReference type="EMBL" id="VSSQ01000514">
    <property type="protein sequence ID" value="MPL96548.1"/>
    <property type="molecule type" value="Genomic_DNA"/>
</dbReference>
<accession>A0A644VYV5</accession>
<proteinExistence type="predicted"/>
<reference evidence="1" key="1">
    <citation type="submission" date="2019-08" db="EMBL/GenBank/DDBJ databases">
        <authorList>
            <person name="Kucharzyk K."/>
            <person name="Murdoch R.W."/>
            <person name="Higgins S."/>
            <person name="Loffler F."/>
        </authorList>
    </citation>
    <scope>NUCLEOTIDE SEQUENCE</scope>
</reference>
<organism evidence="1">
    <name type="scientific">bioreactor metagenome</name>
    <dbReference type="NCBI Taxonomy" id="1076179"/>
    <lineage>
        <taxon>unclassified sequences</taxon>
        <taxon>metagenomes</taxon>
        <taxon>ecological metagenomes</taxon>
    </lineage>
</organism>
<name>A0A644VYV5_9ZZZZ</name>